<accession>A0A5C6TSX2</accession>
<evidence type="ECO:0000313" key="1">
    <source>
        <dbReference type="EMBL" id="TXC63504.1"/>
    </source>
</evidence>
<evidence type="ECO:0000313" key="2">
    <source>
        <dbReference type="Proteomes" id="UP000321249"/>
    </source>
</evidence>
<protein>
    <submittedName>
        <fullName evidence="1">Uncharacterized protein</fullName>
    </submittedName>
</protein>
<comment type="caution">
    <text evidence="1">The sequence shown here is derived from an EMBL/GenBank/DDBJ whole genome shotgun (WGS) entry which is preliminary data.</text>
</comment>
<dbReference type="AlphaFoldDB" id="A0A5C6TSX2"/>
<reference evidence="1 2" key="1">
    <citation type="journal article" date="2015" name="J. Microbiol.">
        <title>Sphingosinicella ginsenosidimutans sp. nov., with ginsenoside converting activity.</title>
        <authorList>
            <person name="Kim J.K."/>
            <person name="Kang M.S."/>
            <person name="Park S.C."/>
            <person name="Kim K.M."/>
            <person name="Choi K."/>
            <person name="Yoon M.H."/>
            <person name="Im W.T."/>
        </authorList>
    </citation>
    <scope>NUCLEOTIDE SEQUENCE [LARGE SCALE GENOMIC DNA]</scope>
    <source>
        <strain evidence="1 2">BS-11</strain>
    </source>
</reference>
<name>A0A5C6TSX2_9SPHN</name>
<organism evidence="1 2">
    <name type="scientific">Allosphingosinicella ginsenosidimutans</name>
    <dbReference type="NCBI Taxonomy" id="1176539"/>
    <lineage>
        <taxon>Bacteria</taxon>
        <taxon>Pseudomonadati</taxon>
        <taxon>Pseudomonadota</taxon>
        <taxon>Alphaproteobacteria</taxon>
        <taxon>Sphingomonadales</taxon>
        <taxon>Sphingomonadaceae</taxon>
        <taxon>Allosphingosinicella</taxon>
    </lineage>
</organism>
<dbReference type="Proteomes" id="UP000321249">
    <property type="component" value="Unassembled WGS sequence"/>
</dbReference>
<proteinExistence type="predicted"/>
<gene>
    <name evidence="1" type="ORF">FRZ32_07415</name>
</gene>
<sequence>MPSLFENAIASIRMGVEDFRQQDHDRDISAVRNFYAGVLLLAKEALIRAAPNADPQHVIGAKLKPVPDGQGGIEMAQVGHSTIDFQQIGERAKDFGITLDGRALKALNTIRNDIEHHYTSESATAIRAAISKGFPVAASLFRQLEEDPVALLGEAWTTMLATKELYDQELGEARATLEKIGWHSPSITAELIKCGSCQSELVEQVEPDNESQDCAELRCKTCGQDVEMGDAIERAIEKVHGTEGYIRFKETFEDGPIYNCPACGRATLVEGEDGCAICSEPLDYTTECVRCGEGIGIQDYLDGLDEGLCSYCAHMQEKMMRED</sequence>
<dbReference type="EMBL" id="VOQQ01000001">
    <property type="protein sequence ID" value="TXC63504.1"/>
    <property type="molecule type" value="Genomic_DNA"/>
</dbReference>
<keyword evidence="2" id="KW-1185">Reference proteome</keyword>
<dbReference type="OrthoDB" id="5941857at2"/>